<feature type="binding site" evidence="15">
    <location>
        <position position="255"/>
    </location>
    <ligand>
        <name>Fe cation</name>
        <dbReference type="ChEBI" id="CHEBI:24875"/>
    </ligand>
</feature>
<keyword evidence="7 15" id="KW-0479">Metal-binding</keyword>
<feature type="binding site" evidence="15">
    <location>
        <position position="172"/>
    </location>
    <ligand>
        <name>Fe cation</name>
        <dbReference type="ChEBI" id="CHEBI:24875"/>
    </ligand>
</feature>
<dbReference type="GO" id="GO:0006572">
    <property type="term" value="P:L-tyrosine catabolic process"/>
    <property type="evidence" value="ECO:0007669"/>
    <property type="project" value="TreeGrafter"/>
</dbReference>
<dbReference type="Gene3D" id="3.10.180.10">
    <property type="entry name" value="2,3-Dihydroxybiphenyl 1,2-Dioxygenase, domain 1"/>
    <property type="match status" value="2"/>
</dbReference>
<evidence type="ECO:0000256" key="1">
    <source>
        <dbReference type="ARBA" id="ARBA00004395"/>
    </source>
</evidence>
<evidence type="ECO:0000259" key="16">
    <source>
        <dbReference type="PROSITE" id="PS51819"/>
    </source>
</evidence>
<dbReference type="GO" id="GO:0046872">
    <property type="term" value="F:metal ion binding"/>
    <property type="evidence" value="ECO:0007669"/>
    <property type="project" value="UniProtKB-KW"/>
</dbReference>
<feature type="domain" description="VOC" evidence="16">
    <location>
        <begin position="9"/>
        <end position="140"/>
    </location>
</feature>
<dbReference type="AlphaFoldDB" id="A0A832DGD4"/>
<keyword evidence="10 17" id="KW-0223">Dioxygenase</keyword>
<evidence type="ECO:0000256" key="12">
    <source>
        <dbReference type="ARBA" id="ARBA00023004"/>
    </source>
</evidence>
<evidence type="ECO:0000256" key="14">
    <source>
        <dbReference type="ARBA" id="ARBA00023136"/>
    </source>
</evidence>
<feature type="domain" description="VOC" evidence="16">
    <location>
        <begin position="169"/>
        <end position="324"/>
    </location>
</feature>
<dbReference type="FunFam" id="3.10.180.10:FF:000022">
    <property type="entry name" value="4-hydroxyphenylpyruvate dioxygenase"/>
    <property type="match status" value="1"/>
</dbReference>
<evidence type="ECO:0000256" key="3">
    <source>
        <dbReference type="ARBA" id="ARBA00004496"/>
    </source>
</evidence>
<keyword evidence="9" id="KW-0256">Endoplasmic reticulum</keyword>
<dbReference type="EC" id="1.13.11.27" evidence="17"/>
<keyword evidence="12 15" id="KW-0408">Iron</keyword>
<name>A0A832DGD4_9BACT</name>
<keyword evidence="14" id="KW-0472">Membrane</keyword>
<dbReference type="InterPro" id="IPR004360">
    <property type="entry name" value="Glyas_Fos-R_dOase_dom"/>
</dbReference>
<evidence type="ECO:0000256" key="5">
    <source>
        <dbReference type="ARBA" id="ARBA00011738"/>
    </source>
</evidence>
<comment type="subcellular location">
    <subcellularLocation>
        <location evidence="3">Cytoplasm</location>
    </subcellularLocation>
    <subcellularLocation>
        <location evidence="2">Endoplasmic reticulum membrane</location>
        <topology evidence="2">Peripheral membrane protein</topology>
    </subcellularLocation>
    <subcellularLocation>
        <location evidence="1">Golgi apparatus membrane</location>
        <topology evidence="1">Peripheral membrane protein</topology>
    </subcellularLocation>
</comment>
<evidence type="ECO:0000256" key="8">
    <source>
        <dbReference type="ARBA" id="ARBA00022737"/>
    </source>
</evidence>
<comment type="cofactor">
    <cofactor evidence="15">
        <name>Fe cation</name>
        <dbReference type="ChEBI" id="CHEBI:24875"/>
    </cofactor>
    <text evidence="15">Binds 1 Fe cation per subunit.</text>
</comment>
<keyword evidence="13" id="KW-0333">Golgi apparatus</keyword>
<feature type="binding site" evidence="15">
    <location>
        <position position="335"/>
    </location>
    <ligand>
        <name>Fe cation</name>
        <dbReference type="ChEBI" id="CHEBI:24875"/>
    </ligand>
</feature>
<protein>
    <submittedName>
        <fullName evidence="17">4-hydroxyphenylpyruvate dioxygenase</fullName>
        <ecNumber evidence="17">1.13.11.27</ecNumber>
    </submittedName>
</protein>
<dbReference type="SUPFAM" id="SSF54593">
    <property type="entry name" value="Glyoxalase/Bleomycin resistance protein/Dihydroxybiphenyl dioxygenase"/>
    <property type="match status" value="1"/>
</dbReference>
<evidence type="ECO:0000256" key="6">
    <source>
        <dbReference type="ARBA" id="ARBA00022490"/>
    </source>
</evidence>
<evidence type="ECO:0000313" key="17">
    <source>
        <dbReference type="EMBL" id="HGT46922.1"/>
    </source>
</evidence>
<evidence type="ECO:0000256" key="2">
    <source>
        <dbReference type="ARBA" id="ARBA00004406"/>
    </source>
</evidence>
<dbReference type="PANTHER" id="PTHR11959:SF1">
    <property type="entry name" value="4-HYDROXYPHENYLPYRUVATE DIOXYGENASE"/>
    <property type="match status" value="1"/>
</dbReference>
<dbReference type="CDD" id="cd07250">
    <property type="entry name" value="HPPD_C_like"/>
    <property type="match status" value="1"/>
</dbReference>
<evidence type="ECO:0000256" key="11">
    <source>
        <dbReference type="ARBA" id="ARBA00023002"/>
    </source>
</evidence>
<keyword evidence="11 17" id="KW-0560">Oxidoreductase</keyword>
<dbReference type="InterPro" id="IPR041736">
    <property type="entry name" value="4OHPhenylPyrv_dOase_N"/>
</dbReference>
<dbReference type="Pfam" id="PF00903">
    <property type="entry name" value="Glyoxalase"/>
    <property type="match status" value="1"/>
</dbReference>
<keyword evidence="17" id="KW-0670">Pyruvate</keyword>
<dbReference type="GO" id="GO:0042802">
    <property type="term" value="F:identical protein binding"/>
    <property type="evidence" value="ECO:0007669"/>
    <property type="project" value="UniProtKB-ARBA"/>
</dbReference>
<keyword evidence="6" id="KW-0963">Cytoplasm</keyword>
<evidence type="ECO:0000256" key="15">
    <source>
        <dbReference type="PIRSR" id="PIRSR009283-1"/>
    </source>
</evidence>
<comment type="subunit">
    <text evidence="5">Homodimer.</text>
</comment>
<gene>
    <name evidence="17" type="primary">hppD</name>
    <name evidence="17" type="ORF">ENS56_02695</name>
</gene>
<dbReference type="CDD" id="cd08342">
    <property type="entry name" value="HPPD_N_like"/>
    <property type="match status" value="1"/>
</dbReference>
<dbReference type="GO" id="GO:0005737">
    <property type="term" value="C:cytoplasm"/>
    <property type="evidence" value="ECO:0007669"/>
    <property type="project" value="UniProtKB-SubCell"/>
</dbReference>
<dbReference type="GO" id="GO:0003868">
    <property type="term" value="F:4-hydroxyphenylpyruvate dioxygenase activity"/>
    <property type="evidence" value="ECO:0007669"/>
    <property type="project" value="UniProtKB-EC"/>
</dbReference>
<accession>A0A832DGD4</accession>
<reference evidence="17" key="1">
    <citation type="journal article" date="2020" name="mSystems">
        <title>Genome- and Community-Level Interaction Insights into Carbon Utilization and Element Cycling Functions of Hydrothermarchaeota in Hydrothermal Sediment.</title>
        <authorList>
            <person name="Zhou Z."/>
            <person name="Liu Y."/>
            <person name="Xu W."/>
            <person name="Pan J."/>
            <person name="Luo Z.H."/>
            <person name="Li M."/>
        </authorList>
    </citation>
    <scope>NUCLEOTIDE SEQUENCE [LARGE SCALE GENOMIC DNA]</scope>
    <source>
        <strain evidence="17">SpSt-500</strain>
    </source>
</reference>
<comment type="similarity">
    <text evidence="4">Belongs to the 4HPPD family.</text>
</comment>
<proteinExistence type="inferred from homology"/>
<dbReference type="PIRSF" id="PIRSF009283">
    <property type="entry name" value="HPP_dOase"/>
    <property type="match status" value="1"/>
</dbReference>
<dbReference type="InterPro" id="IPR005956">
    <property type="entry name" value="4OHPhenylPyrv_dOase"/>
</dbReference>
<evidence type="ECO:0000256" key="7">
    <source>
        <dbReference type="ARBA" id="ARBA00022723"/>
    </source>
</evidence>
<dbReference type="InterPro" id="IPR041735">
    <property type="entry name" value="4OHPhenylPyrv_dOase_C"/>
</dbReference>
<dbReference type="NCBIfam" id="TIGR01263">
    <property type="entry name" value="4HPPD"/>
    <property type="match status" value="1"/>
</dbReference>
<dbReference type="InterPro" id="IPR037523">
    <property type="entry name" value="VOC_core"/>
</dbReference>
<keyword evidence="8" id="KW-0677">Repeat</keyword>
<comment type="caution">
    <text evidence="17">The sequence shown here is derived from an EMBL/GenBank/DDBJ whole genome shotgun (WGS) entry which is preliminary data.</text>
</comment>
<evidence type="ECO:0000256" key="13">
    <source>
        <dbReference type="ARBA" id="ARBA00023034"/>
    </source>
</evidence>
<organism evidence="17">
    <name type="scientific">Ignavibacterium album</name>
    <dbReference type="NCBI Taxonomy" id="591197"/>
    <lineage>
        <taxon>Bacteria</taxon>
        <taxon>Pseudomonadati</taxon>
        <taxon>Ignavibacteriota</taxon>
        <taxon>Ignavibacteria</taxon>
        <taxon>Ignavibacteriales</taxon>
        <taxon>Ignavibacteriaceae</taxon>
        <taxon>Ignavibacterium</taxon>
    </lineage>
</organism>
<dbReference type="InterPro" id="IPR029068">
    <property type="entry name" value="Glyas_Bleomycin-R_OHBP_Dase"/>
</dbReference>
<dbReference type="EMBL" id="DSVI01000004">
    <property type="protein sequence ID" value="HGT46922.1"/>
    <property type="molecule type" value="Genomic_DNA"/>
</dbReference>
<evidence type="ECO:0000256" key="10">
    <source>
        <dbReference type="ARBA" id="ARBA00022964"/>
    </source>
</evidence>
<dbReference type="PANTHER" id="PTHR11959">
    <property type="entry name" value="4-HYDROXYPHENYLPYRUVATE DIOXYGENASE"/>
    <property type="match status" value="1"/>
</dbReference>
<evidence type="ECO:0000256" key="9">
    <source>
        <dbReference type="ARBA" id="ARBA00022824"/>
    </source>
</evidence>
<sequence length="372" mass="42435">MTEKAGIIGYDYVEFYVGSAKMWAYWHAKAMGLNITGYCGPETGVKDKVSYLLSLNNINIVITSAIKPTNYEIASFVERHGDGVKRWALKVYDVKKTYEVSVKNGGIPIRPPKKFEDENGFVEEAAIRLYDDCEIVFINRDNYKGIFKPGFKQPIQNITIQREETGLQTIDHIVGNVRTNEMNLWANYINTTLNFETFIEFGPGDISTQYSALLSKVVRSKEAVIKNPINEPYEGLKKSQIEEFIDEYLGSGIQHVAITTNDIISTIRAMRNNGVEFLSNPPDTYYQMLKEKGIKIKEDIDELKKYGILCDTEGKGYLLQLFTKPISDRPTFFYEIIQRCEGAEGFGQGNFQALFESIERDQMQRGSLDREE</sequence>
<dbReference type="PROSITE" id="PS51819">
    <property type="entry name" value="VOC"/>
    <property type="match status" value="2"/>
</dbReference>
<evidence type="ECO:0000256" key="4">
    <source>
        <dbReference type="ARBA" id="ARBA00005877"/>
    </source>
</evidence>